<dbReference type="Pfam" id="PF13302">
    <property type="entry name" value="Acetyltransf_3"/>
    <property type="match status" value="1"/>
</dbReference>
<dbReference type="RefSeq" id="WP_151094395.1">
    <property type="nucleotide sequence ID" value="NZ_CP071520.1"/>
</dbReference>
<dbReference type="Gene3D" id="3.40.630.30">
    <property type="match status" value="1"/>
</dbReference>
<dbReference type="PANTHER" id="PTHR43792:SF8">
    <property type="entry name" value="[RIBOSOMAL PROTEIN US5]-ALANINE N-ACETYLTRANSFERASE"/>
    <property type="match status" value="1"/>
</dbReference>
<evidence type="ECO:0000256" key="3">
    <source>
        <dbReference type="ARBA" id="ARBA00038502"/>
    </source>
</evidence>
<protein>
    <submittedName>
        <fullName evidence="5">GNAT family N-acetyltransferase</fullName>
    </submittedName>
</protein>
<gene>
    <name evidence="5" type="ORF">J3P46_12200</name>
</gene>
<dbReference type="InterPro" id="IPR000182">
    <property type="entry name" value="GNAT_dom"/>
</dbReference>
<evidence type="ECO:0000313" key="6">
    <source>
        <dbReference type="Proteomes" id="UP000662821"/>
    </source>
</evidence>
<dbReference type="GO" id="GO:0005737">
    <property type="term" value="C:cytoplasm"/>
    <property type="evidence" value="ECO:0007669"/>
    <property type="project" value="TreeGrafter"/>
</dbReference>
<organism evidence="5 6">
    <name type="scientific">Janthinobacterium lividum</name>
    <dbReference type="NCBI Taxonomy" id="29581"/>
    <lineage>
        <taxon>Bacteria</taxon>
        <taxon>Pseudomonadati</taxon>
        <taxon>Pseudomonadota</taxon>
        <taxon>Betaproteobacteria</taxon>
        <taxon>Burkholderiales</taxon>
        <taxon>Oxalobacteraceae</taxon>
        <taxon>Janthinobacterium</taxon>
    </lineage>
</organism>
<dbReference type="PANTHER" id="PTHR43792">
    <property type="entry name" value="GNAT FAMILY, PUTATIVE (AFU_ORTHOLOGUE AFUA_3G00765)-RELATED-RELATED"/>
    <property type="match status" value="1"/>
</dbReference>
<reference evidence="5 6" key="1">
    <citation type="submission" date="2021-03" db="EMBL/GenBank/DDBJ databases">
        <title>Draft genome sequence of Janthinobacterium sp. strain PLB02 isolated from infected primmorphs (Lubomirskia baicalensis).</title>
        <authorList>
            <person name="Chernogor L.I."/>
            <person name="Belikov S.I."/>
            <person name="Petrushin I.S."/>
        </authorList>
    </citation>
    <scope>NUCLEOTIDE SEQUENCE [LARGE SCALE GENOMIC DNA]</scope>
    <source>
        <strain evidence="5 6">PLB02</strain>
    </source>
</reference>
<dbReference type="Proteomes" id="UP000662821">
    <property type="component" value="Chromosome"/>
</dbReference>
<dbReference type="InterPro" id="IPR051531">
    <property type="entry name" value="N-acetyltransferase"/>
</dbReference>
<proteinExistence type="inferred from homology"/>
<sequence>MPDHDRLQLHPPASSDLPALLAFELENRAYFENWVTARAPSYYHPEAIAAAIEQAQRERQQDLAYQYLAKLDGQIIGRVNLTAVTRPYFNKATLGYRIGERFGGRGYATRVVALLLEEAFGTLELWRLEATARPQNLGSVAVMQRNGFHQYGRSEKAMRFQDAWSDLLYFERRNTQAMAGGAR</sequence>
<comment type="similarity">
    <text evidence="3">Belongs to the acetyltransferase family. RimJ subfamily.</text>
</comment>
<dbReference type="PROSITE" id="PS51186">
    <property type="entry name" value="GNAT"/>
    <property type="match status" value="1"/>
</dbReference>
<evidence type="ECO:0000259" key="4">
    <source>
        <dbReference type="PROSITE" id="PS51186"/>
    </source>
</evidence>
<evidence type="ECO:0000256" key="2">
    <source>
        <dbReference type="ARBA" id="ARBA00023315"/>
    </source>
</evidence>
<feature type="domain" description="N-acetyltransferase" evidence="4">
    <location>
        <begin position="7"/>
        <end position="171"/>
    </location>
</feature>
<dbReference type="EMBL" id="CP071520">
    <property type="protein sequence ID" value="QSX98582.1"/>
    <property type="molecule type" value="Genomic_DNA"/>
</dbReference>
<keyword evidence="2" id="KW-0012">Acyltransferase</keyword>
<evidence type="ECO:0000256" key="1">
    <source>
        <dbReference type="ARBA" id="ARBA00022679"/>
    </source>
</evidence>
<accession>A0AAJ4T7S8</accession>
<dbReference type="SUPFAM" id="SSF55729">
    <property type="entry name" value="Acyl-CoA N-acyltransferases (Nat)"/>
    <property type="match status" value="1"/>
</dbReference>
<name>A0AAJ4T7S8_9BURK</name>
<dbReference type="InterPro" id="IPR016181">
    <property type="entry name" value="Acyl_CoA_acyltransferase"/>
</dbReference>
<keyword evidence="1" id="KW-0808">Transferase</keyword>
<dbReference type="AlphaFoldDB" id="A0AAJ4T7S8"/>
<evidence type="ECO:0000313" key="5">
    <source>
        <dbReference type="EMBL" id="QSX98582.1"/>
    </source>
</evidence>
<dbReference type="GO" id="GO:0008999">
    <property type="term" value="F:protein-N-terminal-alanine acetyltransferase activity"/>
    <property type="evidence" value="ECO:0007669"/>
    <property type="project" value="TreeGrafter"/>
</dbReference>